<proteinExistence type="inferred from homology"/>
<comment type="similarity">
    <text evidence="2">Belongs to the cytochrome P450 family.</text>
</comment>
<dbReference type="Gene3D" id="1.10.630.10">
    <property type="entry name" value="Cytochrome P450"/>
    <property type="match status" value="1"/>
</dbReference>
<dbReference type="PANTHER" id="PTHR24300">
    <property type="entry name" value="CYTOCHROME P450 508A4-RELATED"/>
    <property type="match status" value="1"/>
</dbReference>
<evidence type="ECO:0000256" key="6">
    <source>
        <dbReference type="ARBA" id="ARBA00023033"/>
    </source>
</evidence>
<comment type="caution">
    <text evidence="8">The sequence shown here is derived from an EMBL/GenBank/DDBJ whole genome shotgun (WGS) entry which is preliminary data.</text>
</comment>
<evidence type="ECO:0000256" key="4">
    <source>
        <dbReference type="ARBA" id="ARBA00023002"/>
    </source>
</evidence>
<dbReference type="PRINTS" id="PR00463">
    <property type="entry name" value="EP450I"/>
</dbReference>
<reference evidence="8 9" key="1">
    <citation type="submission" date="2024-02" db="EMBL/GenBank/DDBJ databases">
        <title>Chromosome-scale genome assembly of the rough periwinkle Littorina saxatilis.</title>
        <authorList>
            <person name="De Jode A."/>
            <person name="Faria R."/>
            <person name="Formenti G."/>
            <person name="Sims Y."/>
            <person name="Smith T.P."/>
            <person name="Tracey A."/>
            <person name="Wood J.M.D."/>
            <person name="Zagrodzka Z.B."/>
            <person name="Johannesson K."/>
            <person name="Butlin R.K."/>
            <person name="Leder E.H."/>
        </authorList>
    </citation>
    <scope>NUCLEOTIDE SEQUENCE [LARGE SCALE GENOMIC DNA]</scope>
    <source>
        <strain evidence="8">Snail1</strain>
        <tissue evidence="8">Muscle</tissue>
    </source>
</reference>
<keyword evidence="3 7" id="KW-0479">Metal-binding</keyword>
<dbReference type="InterPro" id="IPR050182">
    <property type="entry name" value="Cytochrome_P450_fam2"/>
</dbReference>
<dbReference type="Pfam" id="PF00067">
    <property type="entry name" value="p450"/>
    <property type="match status" value="1"/>
</dbReference>
<keyword evidence="5 7" id="KW-0408">Iron</keyword>
<keyword evidence="4" id="KW-0560">Oxidoreductase</keyword>
<keyword evidence="7" id="KW-0349">Heme</keyword>
<feature type="binding site" description="axial binding residue" evidence="7">
    <location>
        <position position="472"/>
    </location>
    <ligand>
        <name>heme</name>
        <dbReference type="ChEBI" id="CHEBI:30413"/>
    </ligand>
    <ligandPart>
        <name>Fe</name>
        <dbReference type="ChEBI" id="CHEBI:18248"/>
    </ligandPart>
</feature>
<keyword evidence="9" id="KW-1185">Reference proteome</keyword>
<evidence type="ECO:0008006" key="10">
    <source>
        <dbReference type="Google" id="ProtNLM"/>
    </source>
</evidence>
<evidence type="ECO:0000256" key="3">
    <source>
        <dbReference type="ARBA" id="ARBA00022723"/>
    </source>
</evidence>
<organism evidence="8 9">
    <name type="scientific">Littorina saxatilis</name>
    <dbReference type="NCBI Taxonomy" id="31220"/>
    <lineage>
        <taxon>Eukaryota</taxon>
        <taxon>Metazoa</taxon>
        <taxon>Spiralia</taxon>
        <taxon>Lophotrochozoa</taxon>
        <taxon>Mollusca</taxon>
        <taxon>Gastropoda</taxon>
        <taxon>Caenogastropoda</taxon>
        <taxon>Littorinimorpha</taxon>
        <taxon>Littorinoidea</taxon>
        <taxon>Littorinidae</taxon>
        <taxon>Littorina</taxon>
    </lineage>
</organism>
<dbReference type="FunFam" id="1.10.630.10:FF:000036">
    <property type="entry name" value="CYtochrome P450 family"/>
    <property type="match status" value="1"/>
</dbReference>
<evidence type="ECO:0000256" key="1">
    <source>
        <dbReference type="ARBA" id="ARBA00001971"/>
    </source>
</evidence>
<dbReference type="GO" id="GO:0006805">
    <property type="term" value="P:xenobiotic metabolic process"/>
    <property type="evidence" value="ECO:0007669"/>
    <property type="project" value="TreeGrafter"/>
</dbReference>
<dbReference type="GO" id="GO:0008395">
    <property type="term" value="F:steroid hydroxylase activity"/>
    <property type="evidence" value="ECO:0007669"/>
    <property type="project" value="TreeGrafter"/>
</dbReference>
<evidence type="ECO:0000256" key="2">
    <source>
        <dbReference type="ARBA" id="ARBA00010617"/>
    </source>
</evidence>
<evidence type="ECO:0000256" key="5">
    <source>
        <dbReference type="ARBA" id="ARBA00023004"/>
    </source>
</evidence>
<dbReference type="InterPro" id="IPR036396">
    <property type="entry name" value="Cyt_P450_sf"/>
</dbReference>
<accession>A0AAN9BMX4</accession>
<evidence type="ECO:0000313" key="8">
    <source>
        <dbReference type="EMBL" id="KAK7108195.1"/>
    </source>
</evidence>
<dbReference type="GO" id="GO:0005506">
    <property type="term" value="F:iron ion binding"/>
    <property type="evidence" value="ECO:0007669"/>
    <property type="project" value="InterPro"/>
</dbReference>
<dbReference type="PRINTS" id="PR00385">
    <property type="entry name" value="P450"/>
</dbReference>
<dbReference type="SUPFAM" id="SSF48264">
    <property type="entry name" value="Cytochrome P450"/>
    <property type="match status" value="1"/>
</dbReference>
<comment type="cofactor">
    <cofactor evidence="1 7">
        <name>heme</name>
        <dbReference type="ChEBI" id="CHEBI:30413"/>
    </cofactor>
</comment>
<dbReference type="AlphaFoldDB" id="A0AAN9BMX4"/>
<keyword evidence="6" id="KW-0503">Monooxygenase</keyword>
<dbReference type="Proteomes" id="UP001374579">
    <property type="component" value="Unassembled WGS sequence"/>
</dbReference>
<evidence type="ECO:0000313" key="9">
    <source>
        <dbReference type="Proteomes" id="UP001374579"/>
    </source>
</evidence>
<dbReference type="GO" id="GO:0016712">
    <property type="term" value="F:oxidoreductase activity, acting on paired donors, with incorporation or reduction of molecular oxygen, reduced flavin or flavoprotein as one donor, and incorporation of one atom of oxygen"/>
    <property type="evidence" value="ECO:0007669"/>
    <property type="project" value="TreeGrafter"/>
</dbReference>
<dbReference type="InterPro" id="IPR001128">
    <property type="entry name" value="Cyt_P450"/>
</dbReference>
<dbReference type="InterPro" id="IPR002401">
    <property type="entry name" value="Cyt_P450_E_grp-I"/>
</dbReference>
<evidence type="ECO:0000256" key="7">
    <source>
        <dbReference type="PIRSR" id="PIRSR602401-1"/>
    </source>
</evidence>
<sequence>MLEVFVPSRDVLTSYPILLQQLQQWVGGATTPLTLLFASALLGSVLTWTRRQGQTTGPLPPSPGTALPLVGHLHLLKMGSDPRVMFSEMREKLGDIFSFYAGNRLVVVLNGYDVIREALVKKAGVFSHRAHTFVSQEMAQGKGIINTSGAEWREQRGFMERAFRSLGIGRTSTMNHKIQVEVDCLLDHLDQSCCQRQPVDFGPLLRLSFSNVIISVIYGHRFELDDPKFNNVMTALKNCFETFGNTEPLNFFPAVRFLPGDPYRFWFCIENMNVLESQLVYPELAEHEKNLGDAETDDVVATYLREVMQKQKSETPTYMDKESLVKVAGDILAGGSESPSATANWVLLYMVRFPQVQEKCYQELLDHVGKDRTPTLEDRSRLPYLEATIMEAQRHADVGPLAMAHGLARDTELRGFHLPQDAIVIVNIHSVHYEVETWGDPEVFRPERFMGEDGRVKRHPNFIPYSMGPRACPGEQMARMELFLYVSSILHRYRLSQHGPTPPSLEGRLTLINSPQPFSLSLERRC</sequence>
<dbReference type="GO" id="GO:0006082">
    <property type="term" value="P:organic acid metabolic process"/>
    <property type="evidence" value="ECO:0007669"/>
    <property type="project" value="TreeGrafter"/>
</dbReference>
<gene>
    <name evidence="8" type="ORF">V1264_015977</name>
</gene>
<dbReference type="GO" id="GO:0005737">
    <property type="term" value="C:cytoplasm"/>
    <property type="evidence" value="ECO:0007669"/>
    <property type="project" value="TreeGrafter"/>
</dbReference>
<name>A0AAN9BMX4_9CAEN</name>
<dbReference type="EMBL" id="JBAMIC010000004">
    <property type="protein sequence ID" value="KAK7108195.1"/>
    <property type="molecule type" value="Genomic_DNA"/>
</dbReference>
<dbReference type="PANTHER" id="PTHR24300:SF403">
    <property type="entry name" value="CYTOCHROME P450 306A1"/>
    <property type="match status" value="1"/>
</dbReference>
<dbReference type="GO" id="GO:0020037">
    <property type="term" value="F:heme binding"/>
    <property type="evidence" value="ECO:0007669"/>
    <property type="project" value="InterPro"/>
</dbReference>
<protein>
    <recommendedName>
        <fullName evidence="10">Cytochrome P450</fullName>
    </recommendedName>
</protein>